<keyword evidence="2" id="KW-1185">Reference proteome</keyword>
<evidence type="ECO:0008006" key="3">
    <source>
        <dbReference type="Google" id="ProtNLM"/>
    </source>
</evidence>
<dbReference type="Proteomes" id="UP000039865">
    <property type="component" value="Unassembled WGS sequence"/>
</dbReference>
<gene>
    <name evidence="1" type="primary">Contig15580.g16601</name>
    <name evidence="1" type="ORF">STYLEM_5098</name>
</gene>
<dbReference type="InParanoid" id="A0A078A2P8"/>
<name>A0A078A2P8_STYLE</name>
<accession>A0A078A2P8</accession>
<evidence type="ECO:0000313" key="2">
    <source>
        <dbReference type="Proteomes" id="UP000039865"/>
    </source>
</evidence>
<proteinExistence type="predicted"/>
<dbReference type="AlphaFoldDB" id="A0A078A2P8"/>
<organism evidence="1 2">
    <name type="scientific">Stylonychia lemnae</name>
    <name type="common">Ciliate</name>
    <dbReference type="NCBI Taxonomy" id="5949"/>
    <lineage>
        <taxon>Eukaryota</taxon>
        <taxon>Sar</taxon>
        <taxon>Alveolata</taxon>
        <taxon>Ciliophora</taxon>
        <taxon>Intramacronucleata</taxon>
        <taxon>Spirotrichea</taxon>
        <taxon>Stichotrichia</taxon>
        <taxon>Sporadotrichida</taxon>
        <taxon>Oxytrichidae</taxon>
        <taxon>Stylonychinae</taxon>
        <taxon>Stylonychia</taxon>
    </lineage>
</organism>
<sequence>MIKVPEGPDNLFFRSNVMTIFHVITKTKIRDINSIKQQILRNTQGLPEMRSKLIKVFNNFYYKKLSDEEFEKHLDRAISQIPHDFKNEQELIDYIAANQIKDLPRESIQYRIMVKLDFNSEQSAVVLVYSHGMSDGVGTMNMFCALQDEFDPSNLPYVRQRSLQESIKRYAACIIGIYFHLKNYPQKYRDSELSQRVEKQKTQITISKDMKIDELKQKICRRFGCSINDLLIAASILSMRDYCLANNIKDYKIFEGFMAVNQRSQVVKKSDFRLFNRTFAHQIRINIESIFSFKVTNLCLEQQFKETLRVFTDQIQCIKTNDLGLSEFTAMRNIAYLLPDIVIEKRMDKFVTCQFQENLVQSQWFSQTIDYWRGFYRQDDVFILW</sequence>
<reference evidence="1 2" key="1">
    <citation type="submission" date="2014-06" db="EMBL/GenBank/DDBJ databases">
        <authorList>
            <person name="Swart Estienne"/>
        </authorList>
    </citation>
    <scope>NUCLEOTIDE SEQUENCE [LARGE SCALE GENOMIC DNA]</scope>
    <source>
        <strain evidence="1 2">130c</strain>
    </source>
</reference>
<dbReference type="EMBL" id="CCKQ01004953">
    <property type="protein sequence ID" value="CDW76102.1"/>
    <property type="molecule type" value="Genomic_DNA"/>
</dbReference>
<protein>
    <recommendedName>
        <fullName evidence="3">Diacylglycerol O-acyltransferase</fullName>
    </recommendedName>
</protein>
<evidence type="ECO:0000313" key="1">
    <source>
        <dbReference type="EMBL" id="CDW76102.1"/>
    </source>
</evidence>